<dbReference type="HOGENOM" id="CLU_046006_10_4_11"/>
<accession>Q5YXV0</accession>
<dbReference type="PANTHER" id="PTHR36437">
    <property type="entry name" value="GLYOXALASE/BLEOMYCIN RESISTANCE PROTEIN/DIOXYGENASE"/>
    <property type="match status" value="1"/>
</dbReference>
<dbReference type="OrthoDB" id="197463at2"/>
<dbReference type="GeneID" id="61132906"/>
<reference evidence="2 3" key="1">
    <citation type="journal article" date="2004" name="Proc. Natl. Acad. Sci. U.S.A.">
        <title>The complete genomic sequence of Nocardia farcinica IFM 10152.</title>
        <authorList>
            <person name="Ishikawa J."/>
            <person name="Yamashita A."/>
            <person name="Mikami Y."/>
            <person name="Hoshino Y."/>
            <person name="Kurita H."/>
            <person name="Hotta K."/>
            <person name="Shiba T."/>
            <person name="Hattori M."/>
        </authorList>
    </citation>
    <scope>NUCLEOTIDE SEQUENCE [LARGE SCALE GENOMIC DNA]</scope>
    <source>
        <strain evidence="2 3">IFM 10152</strain>
    </source>
</reference>
<dbReference type="SUPFAM" id="SSF54593">
    <property type="entry name" value="Glyoxalase/Bleomycin resistance protein/Dihydroxybiphenyl dioxygenase"/>
    <property type="match status" value="1"/>
</dbReference>
<feature type="domain" description="VOC" evidence="1">
    <location>
        <begin position="4"/>
        <end position="123"/>
    </location>
</feature>
<dbReference type="KEGG" id="nfa:NFA_21450"/>
<evidence type="ECO:0000259" key="1">
    <source>
        <dbReference type="PROSITE" id="PS51819"/>
    </source>
</evidence>
<dbReference type="Gene3D" id="3.10.180.10">
    <property type="entry name" value="2,3-Dihydroxybiphenyl 1,2-Dioxygenase, domain 1"/>
    <property type="match status" value="1"/>
</dbReference>
<dbReference type="InterPro" id="IPR004360">
    <property type="entry name" value="Glyas_Fos-R_dOase_dom"/>
</dbReference>
<protein>
    <recommendedName>
        <fullName evidence="1">VOC domain-containing protein</fullName>
    </recommendedName>
</protein>
<dbReference type="Proteomes" id="UP000006820">
    <property type="component" value="Chromosome"/>
</dbReference>
<dbReference type="InterPro" id="IPR037523">
    <property type="entry name" value="VOC_core"/>
</dbReference>
<evidence type="ECO:0000313" key="2">
    <source>
        <dbReference type="EMBL" id="BAD56991.1"/>
    </source>
</evidence>
<dbReference type="eggNOG" id="COG0346">
    <property type="taxonomic scope" value="Bacteria"/>
</dbReference>
<sequence>MTTHISHISRAVLYVADQAASRAFYADQLGFDVLRDEEMFPGARWLELRPPGGTTALVLSAAAAFDKRPGEGAYLHFASTDIHATWEALRDKGVAVSEVRTAPWGRHLYATDPDGNEVLIAEQ</sequence>
<gene>
    <name evidence="2" type="ordered locus">NFA_21450</name>
</gene>
<dbReference type="InterPro" id="IPR029068">
    <property type="entry name" value="Glyas_Bleomycin-R_OHBP_Dase"/>
</dbReference>
<dbReference type="EMBL" id="AP006618">
    <property type="protein sequence ID" value="BAD56991.1"/>
    <property type="molecule type" value="Genomic_DNA"/>
</dbReference>
<dbReference type="AlphaFoldDB" id="Q5YXV0"/>
<dbReference type="RefSeq" id="WP_011208676.1">
    <property type="nucleotide sequence ID" value="NC_006361.1"/>
</dbReference>
<organism evidence="2 3">
    <name type="scientific">Nocardia farcinica (strain IFM 10152)</name>
    <dbReference type="NCBI Taxonomy" id="247156"/>
    <lineage>
        <taxon>Bacteria</taxon>
        <taxon>Bacillati</taxon>
        <taxon>Actinomycetota</taxon>
        <taxon>Actinomycetes</taxon>
        <taxon>Mycobacteriales</taxon>
        <taxon>Nocardiaceae</taxon>
        <taxon>Nocardia</taxon>
    </lineage>
</organism>
<dbReference type="PANTHER" id="PTHR36437:SF2">
    <property type="entry name" value="GLYOXALASE_BLEOMYCIN RESISTANCE PROTEIN_DIOXYGENASE"/>
    <property type="match status" value="1"/>
</dbReference>
<dbReference type="Pfam" id="PF00903">
    <property type="entry name" value="Glyoxalase"/>
    <property type="match status" value="1"/>
</dbReference>
<dbReference type="STRING" id="247156.NFA_21450"/>
<proteinExistence type="predicted"/>
<name>Q5YXV0_NOCFA</name>
<evidence type="ECO:0000313" key="3">
    <source>
        <dbReference type="Proteomes" id="UP000006820"/>
    </source>
</evidence>
<dbReference type="PROSITE" id="PS51819">
    <property type="entry name" value="VOC"/>
    <property type="match status" value="1"/>
</dbReference>
<keyword evidence="3" id="KW-1185">Reference proteome</keyword>